<name>A0ACC0F102_9ERIC</name>
<accession>A0ACC0F102</accession>
<proteinExistence type="predicted"/>
<evidence type="ECO:0000313" key="2">
    <source>
        <dbReference type="Proteomes" id="UP001060215"/>
    </source>
</evidence>
<evidence type="ECO:0000313" key="1">
    <source>
        <dbReference type="EMBL" id="KAI7982278.1"/>
    </source>
</evidence>
<reference evidence="1 2" key="1">
    <citation type="journal article" date="2022" name="Plant J.">
        <title>Chromosome-level genome of Camellia lanceoleosa provides a valuable resource for understanding genome evolution and self-incompatibility.</title>
        <authorList>
            <person name="Gong W."/>
            <person name="Xiao S."/>
            <person name="Wang L."/>
            <person name="Liao Z."/>
            <person name="Chang Y."/>
            <person name="Mo W."/>
            <person name="Hu G."/>
            <person name="Li W."/>
            <person name="Zhao G."/>
            <person name="Zhu H."/>
            <person name="Hu X."/>
            <person name="Ji K."/>
            <person name="Xiang X."/>
            <person name="Song Q."/>
            <person name="Yuan D."/>
            <person name="Jin S."/>
            <person name="Zhang L."/>
        </authorList>
    </citation>
    <scope>NUCLEOTIDE SEQUENCE [LARGE SCALE GENOMIC DNA]</scope>
    <source>
        <strain evidence="1">SQ_2022a</strain>
    </source>
</reference>
<organism evidence="1 2">
    <name type="scientific">Camellia lanceoleosa</name>
    <dbReference type="NCBI Taxonomy" id="1840588"/>
    <lineage>
        <taxon>Eukaryota</taxon>
        <taxon>Viridiplantae</taxon>
        <taxon>Streptophyta</taxon>
        <taxon>Embryophyta</taxon>
        <taxon>Tracheophyta</taxon>
        <taxon>Spermatophyta</taxon>
        <taxon>Magnoliopsida</taxon>
        <taxon>eudicotyledons</taxon>
        <taxon>Gunneridae</taxon>
        <taxon>Pentapetalae</taxon>
        <taxon>asterids</taxon>
        <taxon>Ericales</taxon>
        <taxon>Theaceae</taxon>
        <taxon>Camellia</taxon>
    </lineage>
</organism>
<sequence length="1262" mass="137937">MVETRRSSSSSKRQLSSPSSSSPPNGKRSKAVEASSSTTETPCSPPAQTLAPEKESGCESREQEVRSDLPCVDGFDATVPEKSLDVQLEGEHLVSPGDSAMDAEKTKLTKKTKLIWPRKRQLKSNVKVAWGKLLSQCSQNPHMVMSGPIFTVGQGRQCNLWLRDPSISKSLCNLRPTELQRGGSPSTLLEIIGGKGAVQVNGKVYAKNSTIPLSGGDEVVFSSSGRHAYIFQQLVNDDLADAGMPPSLSILEAHGGPIKGLQFETRAGDASAVAGASILASLSNLQKELSLLPPPSRNDEDVQQGSEIPTLPSACDVSNNLILDSEMKDASVRDDGTGGSSSEKAVVPSSDVTSENPNLDTIGLEDAGDADIGKIPGETHELRPLLQILAGSPASEFDLSGNISKILDEQRENRELLKDFDSPMLASTRRQAFKDGLQEGIFTANNIEVSFENFPYYLSETTKNVLITSTYIHLKCNKFAKYTSDLPTVCPRILLSGPAGSEIYQETLTKALAKHFDARLLIVDSLLLPGGVILKDSDSSKESSRPERASVFAKRAGQAASMQLRKPASIQLRKPASSVEADITGGSTISSQAQPKQEASTATSKNYTFKKGDRVKFVGSLPSGFSPLRPPLRGPTYGYRGKVFLPFEENGSSKIGVRFDRSIPEGNDLGGLCEEDHGFFCAADLLRLDSSSADDVDKLAINELFEVAFNESKNSPLIIFLKDIEKSITGNPEAYAALKSKLDNIPENVVVIASHSQMDSRKEKSHPGGLLFTKFGSNQTALLDLAFPDNLGRLHDRSKETPKTMKQLTRLFQNKVTIQMPQDETLLSEWKHQLDRDIEILKLQSNIVSIRSILNRNRLECPDLETVCIKDQALTSESVEKIIGWALSHHFMHCSGVSVKDAKLTISSESIRYGINILQGIQNETKSLKKSLKDVVTENEFEKRLLADVIPASDIGVSFDDIGALENVKDTLRELVMLPLQRPELFCRGHLTKPCKGILLFGPPGTGKTMLAKAVATEAGANFINISMSSITSKWFGEGEKYVKAVFSLASKIAPSVIFVDEVDSMLGRRENPGEHEAMRKMKNEFMVNWDGLRTKDKERVLVLAATNRPFDLDEAVIRRLPRRLMVNLPDAPNREKILRVILGKEELASDVDLEAVANMTDGYSGSDLKNLCVAAAHCPIREILEKEKKEKALALAENIPLPALRSSADVRSLSMEDLKYAHEQLCASVSSESANMNELLQWNDLYGEGGSRKKRSLSYFM</sequence>
<keyword evidence="2" id="KW-1185">Reference proteome</keyword>
<protein>
    <submittedName>
        <fullName evidence="1">ATPase family AAA domain-containing protein 1-A</fullName>
    </submittedName>
</protein>
<comment type="caution">
    <text evidence="1">The sequence shown here is derived from an EMBL/GenBank/DDBJ whole genome shotgun (WGS) entry which is preliminary data.</text>
</comment>
<dbReference type="Proteomes" id="UP001060215">
    <property type="component" value="Chromosome 11"/>
</dbReference>
<dbReference type="EMBL" id="CM045768">
    <property type="protein sequence ID" value="KAI7982278.1"/>
    <property type="molecule type" value="Genomic_DNA"/>
</dbReference>
<gene>
    <name evidence="1" type="ORF">LOK49_LG15G00231</name>
</gene>